<dbReference type="Gene3D" id="3.20.20.80">
    <property type="entry name" value="Glycosidases"/>
    <property type="match status" value="1"/>
</dbReference>
<dbReference type="EMBL" id="JAGGLD010000004">
    <property type="protein sequence ID" value="MBP2001566.1"/>
    <property type="molecule type" value="Genomic_DNA"/>
</dbReference>
<dbReference type="Gene3D" id="3.90.400.10">
    <property type="entry name" value="Oligo-1,6-glucosidase, Domain 2"/>
    <property type="match status" value="1"/>
</dbReference>
<dbReference type="InterPro" id="IPR045857">
    <property type="entry name" value="O16G_dom_2"/>
</dbReference>
<organism evidence="5 6">
    <name type="scientific">Paenibacillus shirakamiensis</name>
    <dbReference type="NCBI Taxonomy" id="1265935"/>
    <lineage>
        <taxon>Bacteria</taxon>
        <taxon>Bacillati</taxon>
        <taxon>Bacillota</taxon>
        <taxon>Bacilli</taxon>
        <taxon>Bacillales</taxon>
        <taxon>Paenibacillaceae</taxon>
        <taxon>Paenibacillus</taxon>
    </lineage>
</organism>
<dbReference type="CDD" id="cd11338">
    <property type="entry name" value="AmyAc_CMD"/>
    <property type="match status" value="1"/>
</dbReference>
<dbReference type="SUPFAM" id="SSF51011">
    <property type="entry name" value="Glycosyl hydrolase domain"/>
    <property type="match status" value="1"/>
</dbReference>
<dbReference type="InterPro" id="IPR013783">
    <property type="entry name" value="Ig-like_fold"/>
</dbReference>
<dbReference type="Gene3D" id="2.60.40.10">
    <property type="entry name" value="Immunoglobulins"/>
    <property type="match status" value="1"/>
</dbReference>
<dbReference type="SMART" id="SM00642">
    <property type="entry name" value="Aamy"/>
    <property type="match status" value="1"/>
</dbReference>
<dbReference type="SUPFAM" id="SSF51445">
    <property type="entry name" value="(Trans)glycosidases"/>
    <property type="match status" value="1"/>
</dbReference>
<sequence length="582" mass="67440">MNLEAIYHRPKLNWAYAYDHETIHLRLRAKKGDLTEVHAWTGDKYAWDTTVELVPMYVMSSDHQFDYWECEVKPPFRRLKYGFLLHKGSEKVWMTENEILKDLPLHPERLFEFPYINPIDVFTPPAWVKEAVFYQIFPERFANGNPSISSDQVEPWGGTPTRDNYFGGDLQGVIDHLDHLTELGVNAIYFTPVFAAQTNHKYDTQDYMKIDPQFGDADTMKELVQKCHDRGIRVLLDAVFNHAGATFAPFLDVQEKGDQSKFKDWFHIRKLPLQVEHGIPTYDTFAFEPHMPKLNTENPEVREYLLGVAEYWIKEIGIDGWRLDVANEVDHYFWREFRKVVKTANPDAFILGEIWNEASPWLEGDQFDAVMNYPLTNAITDFIVERISDASQYASAIGLQLSRYPRQASEVAFNLLDSHDTPRLLTLCEGNKDKFKLAEVLMFTYTGSPCIYYGDEFGMDGGADPDCRKCMVWDADQQDRDLFSFYQQLIRIRSELPALRTGTLHFLSAEEGSTKLVFHRQLDEETVLIFANNDNIIQTLEVNVEEKQWKDNFTGEKWIAKQGKLAVRLPAYGYAILTAIVQ</sequence>
<name>A0ABS4JKT6_9BACL</name>
<dbReference type="Gene3D" id="2.60.40.1180">
    <property type="entry name" value="Golgi alpha-mannosidase II"/>
    <property type="match status" value="1"/>
</dbReference>
<dbReference type="InterPro" id="IPR017853">
    <property type="entry name" value="GH"/>
</dbReference>
<dbReference type="Pfam" id="PF16657">
    <property type="entry name" value="Malt_amylase_C"/>
    <property type="match status" value="1"/>
</dbReference>
<dbReference type="Proteomes" id="UP001519288">
    <property type="component" value="Unassembled WGS sequence"/>
</dbReference>
<proteinExistence type="inferred from homology"/>
<comment type="caution">
    <text evidence="5">The sequence shown here is derived from an EMBL/GenBank/DDBJ whole genome shotgun (WGS) entry which is preliminary data.</text>
</comment>
<comment type="similarity">
    <text evidence="1">Belongs to the glycosyl hydrolase 13 family.</text>
</comment>
<dbReference type="Pfam" id="PF02903">
    <property type="entry name" value="Alpha-amylase_N"/>
    <property type="match status" value="1"/>
</dbReference>
<keyword evidence="3 5" id="KW-0326">Glycosidase</keyword>
<dbReference type="InterPro" id="IPR013780">
    <property type="entry name" value="Glyco_hydro_b"/>
</dbReference>
<evidence type="ECO:0000313" key="6">
    <source>
        <dbReference type="Proteomes" id="UP001519288"/>
    </source>
</evidence>
<dbReference type="Pfam" id="PF00128">
    <property type="entry name" value="Alpha-amylase"/>
    <property type="match status" value="1"/>
</dbReference>
<feature type="domain" description="Glycosyl hydrolase family 13 catalytic" evidence="4">
    <location>
        <begin position="135"/>
        <end position="493"/>
    </location>
</feature>
<evidence type="ECO:0000259" key="4">
    <source>
        <dbReference type="SMART" id="SM00642"/>
    </source>
</evidence>
<dbReference type="InterPro" id="IPR006047">
    <property type="entry name" value="GH13_cat_dom"/>
</dbReference>
<dbReference type="GO" id="GO:0016798">
    <property type="term" value="F:hydrolase activity, acting on glycosyl bonds"/>
    <property type="evidence" value="ECO:0007669"/>
    <property type="project" value="UniProtKB-KW"/>
</dbReference>
<evidence type="ECO:0000256" key="1">
    <source>
        <dbReference type="ARBA" id="ARBA00008061"/>
    </source>
</evidence>
<protein>
    <submittedName>
        <fullName evidence="5">Glycosidase</fullName>
    </submittedName>
</protein>
<reference evidence="5 6" key="1">
    <citation type="submission" date="2021-03" db="EMBL/GenBank/DDBJ databases">
        <title>Genomic Encyclopedia of Type Strains, Phase IV (KMG-IV): sequencing the most valuable type-strain genomes for metagenomic binning, comparative biology and taxonomic classification.</title>
        <authorList>
            <person name="Goeker M."/>
        </authorList>
    </citation>
    <scope>NUCLEOTIDE SEQUENCE [LARGE SCALE GENOMIC DNA]</scope>
    <source>
        <strain evidence="5 6">DSM 26806</strain>
    </source>
</reference>
<keyword evidence="6" id="KW-1185">Reference proteome</keyword>
<gene>
    <name evidence="5" type="ORF">J2Z69_002611</name>
</gene>
<evidence type="ECO:0000313" key="5">
    <source>
        <dbReference type="EMBL" id="MBP2001566.1"/>
    </source>
</evidence>
<dbReference type="PANTHER" id="PTHR10357">
    <property type="entry name" value="ALPHA-AMYLASE FAMILY MEMBER"/>
    <property type="match status" value="1"/>
</dbReference>
<evidence type="ECO:0000256" key="3">
    <source>
        <dbReference type="ARBA" id="ARBA00023295"/>
    </source>
</evidence>
<dbReference type="RefSeq" id="WP_209863129.1">
    <property type="nucleotide sequence ID" value="NZ_JAGGLD010000004.1"/>
</dbReference>
<dbReference type="PANTHER" id="PTHR10357:SF210">
    <property type="entry name" value="MALTODEXTRIN GLUCOSIDASE"/>
    <property type="match status" value="1"/>
</dbReference>
<dbReference type="InterPro" id="IPR032091">
    <property type="entry name" value="Malt_amylase-like_C"/>
</dbReference>
<dbReference type="CDD" id="cd02857">
    <property type="entry name" value="E_set_CDase_PDE_N"/>
    <property type="match status" value="1"/>
</dbReference>
<dbReference type="InterPro" id="IPR004185">
    <property type="entry name" value="Glyco_hydro_13_lg-like_dom"/>
</dbReference>
<evidence type="ECO:0000256" key="2">
    <source>
        <dbReference type="ARBA" id="ARBA00022801"/>
    </source>
</evidence>
<keyword evidence="2" id="KW-0378">Hydrolase</keyword>
<accession>A0ABS4JKT6</accession>